<dbReference type="FunFam" id="3.20.20.70:FF:000059">
    <property type="entry name" value="N-ethylmaleimide reductase, FMN-linked"/>
    <property type="match status" value="1"/>
</dbReference>
<dbReference type="GO" id="GO:0016628">
    <property type="term" value="F:oxidoreductase activity, acting on the CH-CH group of donors, NAD or NADP as acceptor"/>
    <property type="evidence" value="ECO:0007669"/>
    <property type="project" value="UniProtKB-ARBA"/>
</dbReference>
<dbReference type="AlphaFoldDB" id="A0A162IQB3"/>
<protein>
    <submittedName>
        <fullName evidence="5">NADH:flavin oxidoreductase/NADH oxidase</fullName>
    </submittedName>
</protein>
<keyword evidence="6" id="KW-1185">Reference proteome</keyword>
<evidence type="ECO:0000259" key="4">
    <source>
        <dbReference type="Pfam" id="PF00724"/>
    </source>
</evidence>
<comment type="cofactor">
    <cofactor evidence="1">
        <name>FMN</name>
        <dbReference type="ChEBI" id="CHEBI:58210"/>
    </cofactor>
</comment>
<comment type="similarity">
    <text evidence="2">Belongs to the NADH:flavin oxidoreductase/NADH oxidase family.</text>
</comment>
<keyword evidence="3" id="KW-0560">Oxidoreductase</keyword>
<evidence type="ECO:0000313" key="5">
    <source>
        <dbReference type="EMBL" id="KZZ96753.1"/>
    </source>
</evidence>
<reference evidence="5 6" key="1">
    <citation type="journal article" date="2016" name="Genome Biol. Evol.">
        <title>Divergent and convergent evolution of fungal pathogenicity.</title>
        <authorList>
            <person name="Shang Y."/>
            <person name="Xiao G."/>
            <person name="Zheng P."/>
            <person name="Cen K."/>
            <person name="Zhan S."/>
            <person name="Wang C."/>
        </authorList>
    </citation>
    <scope>NUCLEOTIDE SEQUENCE [LARGE SCALE GENOMIC DNA]</scope>
    <source>
        <strain evidence="5 6">RCEF 2490</strain>
    </source>
</reference>
<dbReference type="OrthoDB" id="276546at2759"/>
<sequence>MPASKNLWPSPSSTPLNGSKLFSSLQLGKLALKHRVVQAPTTRMRCDADSSGVSIPGPRLAKYYGDRATDGGLQITEATDISLYASGYPGVPGVFTERQLEGWRDVTDSVHAKGGYLFVQLWHTGRASSASMRGGQTPLSSGDAPMSGHYLDGTECKSEPPRAMTTEEIRAVTREWAAAAKRSVDEAGFDGVEIHSGNGYLLEQFLHDNINQRTDEYGGSVENRCRFTVEVVKAVCDAIGAERVGVRLSPYNYFQDTRDSDPDAHWTFLCSQLAGLPSKQRLLYVHMVEPRFDEVLNEEQKMASLQGAGKERRKSLTNFRNVLQAGDIRFIACGNFNRENSVVTVENDAADLIAFGRHFIANPDLVARLKNGWGLNEYDRATFYGAEPKDKGYNDYPFYDGDDA</sequence>
<gene>
    <name evidence="5" type="ORF">AAL_03982</name>
</gene>
<dbReference type="STRING" id="1081109.A0A162IQB3"/>
<dbReference type="CDD" id="cd02933">
    <property type="entry name" value="OYE_like_FMN"/>
    <property type="match status" value="1"/>
</dbReference>
<feature type="domain" description="NADH:flavin oxidoreductase/NADH oxidase N-terminal" evidence="4">
    <location>
        <begin position="20"/>
        <end position="373"/>
    </location>
</feature>
<dbReference type="GO" id="GO:0005829">
    <property type="term" value="C:cytosol"/>
    <property type="evidence" value="ECO:0007669"/>
    <property type="project" value="UniProtKB-ARBA"/>
</dbReference>
<dbReference type="Gene3D" id="3.20.20.70">
    <property type="entry name" value="Aldolase class I"/>
    <property type="match status" value="1"/>
</dbReference>
<dbReference type="Pfam" id="PF00724">
    <property type="entry name" value="Oxidored_FMN"/>
    <property type="match status" value="1"/>
</dbReference>
<dbReference type="PANTHER" id="PTHR22893:SF129">
    <property type="entry name" value="FLAVIN OXIDOREDUCTASE HXNT"/>
    <property type="match status" value="1"/>
</dbReference>
<dbReference type="GO" id="GO:0003959">
    <property type="term" value="F:NADPH dehydrogenase activity"/>
    <property type="evidence" value="ECO:0007669"/>
    <property type="project" value="TreeGrafter"/>
</dbReference>
<proteinExistence type="inferred from homology"/>
<dbReference type="SUPFAM" id="SSF51395">
    <property type="entry name" value="FMN-linked oxidoreductases"/>
    <property type="match status" value="1"/>
</dbReference>
<dbReference type="GO" id="GO:0010181">
    <property type="term" value="F:FMN binding"/>
    <property type="evidence" value="ECO:0007669"/>
    <property type="project" value="InterPro"/>
</dbReference>
<dbReference type="InterPro" id="IPR013785">
    <property type="entry name" value="Aldolase_TIM"/>
</dbReference>
<name>A0A162IQB3_9HYPO</name>
<dbReference type="InterPro" id="IPR001155">
    <property type="entry name" value="OxRdtase_FMN_N"/>
</dbReference>
<dbReference type="PANTHER" id="PTHR22893">
    <property type="entry name" value="NADH OXIDOREDUCTASE-RELATED"/>
    <property type="match status" value="1"/>
</dbReference>
<evidence type="ECO:0000256" key="3">
    <source>
        <dbReference type="ARBA" id="ARBA00023002"/>
    </source>
</evidence>
<dbReference type="Proteomes" id="UP000078544">
    <property type="component" value="Unassembled WGS sequence"/>
</dbReference>
<dbReference type="EMBL" id="AZGY01000007">
    <property type="protein sequence ID" value="KZZ96753.1"/>
    <property type="molecule type" value="Genomic_DNA"/>
</dbReference>
<comment type="caution">
    <text evidence="5">The sequence shown here is derived from an EMBL/GenBank/DDBJ whole genome shotgun (WGS) entry which is preliminary data.</text>
</comment>
<evidence type="ECO:0000256" key="1">
    <source>
        <dbReference type="ARBA" id="ARBA00001917"/>
    </source>
</evidence>
<accession>A0A162IQB3</accession>
<organism evidence="5 6">
    <name type="scientific">Moelleriella libera RCEF 2490</name>
    <dbReference type="NCBI Taxonomy" id="1081109"/>
    <lineage>
        <taxon>Eukaryota</taxon>
        <taxon>Fungi</taxon>
        <taxon>Dikarya</taxon>
        <taxon>Ascomycota</taxon>
        <taxon>Pezizomycotina</taxon>
        <taxon>Sordariomycetes</taxon>
        <taxon>Hypocreomycetidae</taxon>
        <taxon>Hypocreales</taxon>
        <taxon>Clavicipitaceae</taxon>
        <taxon>Moelleriella</taxon>
    </lineage>
</organism>
<evidence type="ECO:0000256" key="2">
    <source>
        <dbReference type="ARBA" id="ARBA00005979"/>
    </source>
</evidence>
<evidence type="ECO:0000313" key="6">
    <source>
        <dbReference type="Proteomes" id="UP000078544"/>
    </source>
</evidence>
<dbReference type="InterPro" id="IPR045247">
    <property type="entry name" value="Oye-like"/>
</dbReference>